<dbReference type="InterPro" id="IPR047565">
    <property type="entry name" value="Alpha-macroglob_thiol-ester_cl"/>
</dbReference>
<keyword evidence="2" id="KW-0732">Signal</keyword>
<dbReference type="InterPro" id="IPR021868">
    <property type="entry name" value="Alpha_2_Macroglob_MG3"/>
</dbReference>
<dbReference type="Gene3D" id="1.50.10.20">
    <property type="match status" value="1"/>
</dbReference>
<keyword evidence="6" id="KW-1185">Reference proteome</keyword>
<evidence type="ECO:0000259" key="3">
    <source>
        <dbReference type="SMART" id="SM01359"/>
    </source>
</evidence>
<dbReference type="SMART" id="SM01360">
    <property type="entry name" value="A2M"/>
    <property type="match status" value="1"/>
</dbReference>
<dbReference type="SMART" id="SM01419">
    <property type="entry name" value="Thiol-ester_cl"/>
    <property type="match status" value="1"/>
</dbReference>
<dbReference type="Pfam" id="PF17972">
    <property type="entry name" value="bMG5"/>
    <property type="match status" value="1"/>
</dbReference>
<dbReference type="GO" id="GO:0005615">
    <property type="term" value="C:extracellular space"/>
    <property type="evidence" value="ECO:0007669"/>
    <property type="project" value="InterPro"/>
</dbReference>
<dbReference type="InterPro" id="IPR041462">
    <property type="entry name" value="Bact_A2M_MG6"/>
</dbReference>
<dbReference type="SUPFAM" id="SSF48239">
    <property type="entry name" value="Terpenoid cyclases/Protein prenyltransferases"/>
    <property type="match status" value="1"/>
</dbReference>
<accession>A0A1E5T1Z5</accession>
<reference evidence="5 6" key="1">
    <citation type="submission" date="2016-08" db="EMBL/GenBank/DDBJ databases">
        <title>Draft genome of Fabibacter sp. strain SK-8.</title>
        <authorList>
            <person name="Wong S.-K."/>
            <person name="Hamasaki K."/>
            <person name="Yoshizawa S."/>
        </authorList>
    </citation>
    <scope>NUCLEOTIDE SEQUENCE [LARGE SCALE GENOMIC DNA]</scope>
    <source>
        <strain evidence="5 6">SK-8</strain>
    </source>
</reference>
<dbReference type="Pfam" id="PF07678">
    <property type="entry name" value="TED_complement"/>
    <property type="match status" value="1"/>
</dbReference>
<dbReference type="GO" id="GO:0004866">
    <property type="term" value="F:endopeptidase inhibitor activity"/>
    <property type="evidence" value="ECO:0007669"/>
    <property type="project" value="InterPro"/>
</dbReference>
<gene>
    <name evidence="5" type="ORF">BFP71_18485</name>
</gene>
<evidence type="ECO:0008006" key="7">
    <source>
        <dbReference type="Google" id="ProtNLM"/>
    </source>
</evidence>
<dbReference type="InterPro" id="IPR041246">
    <property type="entry name" value="Bact_MG10"/>
</dbReference>
<dbReference type="Pfam" id="PF17973">
    <property type="entry name" value="bMG10"/>
    <property type="match status" value="1"/>
</dbReference>
<dbReference type="Pfam" id="PF17962">
    <property type="entry name" value="bMG6"/>
    <property type="match status" value="1"/>
</dbReference>
<dbReference type="Pfam" id="PF11974">
    <property type="entry name" value="bMG3"/>
    <property type="match status" value="1"/>
</dbReference>
<dbReference type="Gene3D" id="2.60.40.3710">
    <property type="match status" value="1"/>
</dbReference>
<dbReference type="Pfam" id="PF07703">
    <property type="entry name" value="A2M_BRD"/>
    <property type="match status" value="1"/>
</dbReference>
<dbReference type="PANTHER" id="PTHR40094:SF1">
    <property type="entry name" value="UBIQUITIN DOMAIN-CONTAINING PROTEIN"/>
    <property type="match status" value="1"/>
</dbReference>
<dbReference type="STRING" id="1563681.BFP71_18485"/>
<dbReference type="InterPro" id="IPR001599">
    <property type="entry name" value="Macroglobln_a2"/>
</dbReference>
<evidence type="ECO:0000256" key="2">
    <source>
        <dbReference type="ARBA" id="ARBA00022729"/>
    </source>
</evidence>
<dbReference type="CDD" id="cd02891">
    <property type="entry name" value="A2M_like"/>
    <property type="match status" value="1"/>
</dbReference>
<dbReference type="Pfam" id="PF00207">
    <property type="entry name" value="A2M"/>
    <property type="match status" value="1"/>
</dbReference>
<evidence type="ECO:0000313" key="6">
    <source>
        <dbReference type="Proteomes" id="UP000095552"/>
    </source>
</evidence>
<dbReference type="Proteomes" id="UP000095552">
    <property type="component" value="Unassembled WGS sequence"/>
</dbReference>
<protein>
    <recommendedName>
        <fullName evidence="7">Alpha-2-macroglobulin</fullName>
    </recommendedName>
</protein>
<dbReference type="InterPro" id="IPR008930">
    <property type="entry name" value="Terpenoid_cyclase/PrenylTrfase"/>
</dbReference>
<sequence>MPANAHLRLFSLVLVFVIVACSPQKQEEENYDQQADEDFNEIVSAYTSGKISTRSLITVQLSSDVEAKYQRLQNVLSFSPKISGELRWATPRVLEFVPATPLKNNSTYTAKLDLEALGLSFDEGQKEFKFKVETIKQDYDIRILGQISDEADPMRKQIVKGELLTADYVDTLQLKKVLTARQKGEDLKVSWVFDQNNGTNHQFQVTGLTRKEENEIMTYALNGSSIGVDRRSKGEVDIPGLNDFKVLNTRVVREGDAHVVLNFSDPLDERQDLSGLITLEGETDLRFSIKDNEVKVYASQAKSGVKRLSVYPGIKNKLGYGMKNNLDFNVSFAQTKPQVKLISKGTILPSTDGLVLPFEAVNLRAVDVMIIKIYEKNVVQFLQTNNLNGNDQLRRVGRPIHKSMVQLDPSGVMNLSKWNRFNLDISDMIATEPGAIYQVRLNFKKAYSLYDCGEPISDELIVSGNIETDEWDDYSGERAGGYDSYYNYGYGRGYVWRERENPCHVSYYAGRNRLVSTNILASDLGLIAKMGNNRNLEAYVTDVKTTEPLSNVRVDIYDYQQEIIETLTTDADGRVSLDLDRKPFLLVANRGDERGYLKLWDGRALSLSNFNVGGAKVQRGVQGYIYGERGVWRPGDHIYLNFILADPDNNLPEEHPVVMELIDPSGNIKTRKVETTSTNGFYHFPLKTDIDDPTGNWLARTTVGGATFTKRIKIETVKPNRLKIDLKFDKDRISVTDNTLKGDLNVQWLSGVSAKNLKAEFDLILTPTATSFNDYPQYTFDDKAKEFSAETQRIFSGSVDQTGNAKVNVTLSKQTTAPGKLMATFSGKVFEPGGDFSIDQFSIPFYPYSSFVGIKRPEGDRRGQLLTNKDHELEIVSVDANGKPVDKKGLVLEVFKLNWRWWWDRSNDNLAYYVSRNYSSPYHREQINTTNGQAKVKLAIPNKDWGRYYVRVRDTDSGHSAGSITYFDWPGWAEESRPGGAALLNFSTDAEDYGVGEKVKVNIPASTEGRALVSVENGSKVVASYWVETTEGYNTFEFTTTEEMVPNAYVSTTLLQPHMQTKNDLPIRLYGIVPINVSDPNTKLNPEIEMSSVLEPESEVNLTVSEADGKPMTYTIAVVDEGLLDITRFKTPDPWNTFFARQALGVKTWDLYEDVIGAFDGDLSKLLALGGDGSAAKPEKAKANRFKPVVVHLGPFELEKGEKANHKFTMPNYIGSVRTMVVAGENGAYGKVEKATPVRKPLMVLGTIPRVVGPGEKISLPVNVFVLEPAIKEVEVSVVGNSLLNFGASTKRTIQFDEIGDQIIDFDFEVAEALGVGTVKIVAKSGRETATYELEVQVRNPNPEVTDVTEKALQKGEKWSETFAQVGIVGTNDMTLEMSSIPPINLKKRLGYLMSYPHGCIEQTTSAVFPQLFLNDMADLSNEEQLKIQTNVTNGINRIQKFQTPLGGFAYWPGQSDDNDWGTNYAGHFLLEAKDKGYFVPAKLLSDWTKYQRKRARSWSKNSSYNDDLVQAYRLYTLAKAQSPELGAMNRLRENSLLSIAAKWRLAAAYALVGRKQVAMEMINDLPRQTKRRNYYYYYGSKLRDDAMILETLGLLGLQNEGLTLMRAIAKLLSEDRWMSTQTTAYALLSIIKFVGADGTSDGIKATYQVDNGNLVDVNSAKSMILVDADVKGVEQKSFSVDNTSEGILFVRVLKRGQPMAGAEQAVEKGLRLKIVYSDRNGNVIDPVTLEQGTDFFAEVSVYNTGTKGVYRDLALSQVFPSGWEILNDRLNEIPGVATKANYEYRDIRDDRVYTYFDLRPSEEKKFKVALNATYAGRYYLPTVKVEAMYDDTINARSAGKWVNVNRGN</sequence>
<dbReference type="Gene3D" id="2.60.40.1930">
    <property type="match status" value="1"/>
</dbReference>
<dbReference type="InterPro" id="IPR002890">
    <property type="entry name" value="MG2"/>
</dbReference>
<feature type="domain" description="Alpha-2-macroglobulin" evidence="4">
    <location>
        <begin position="1190"/>
        <end position="1278"/>
    </location>
</feature>
<dbReference type="Pfam" id="PF01835">
    <property type="entry name" value="MG2"/>
    <property type="match status" value="1"/>
</dbReference>
<dbReference type="EMBL" id="MDGQ01000005">
    <property type="protein sequence ID" value="OEK05379.1"/>
    <property type="molecule type" value="Genomic_DNA"/>
</dbReference>
<name>A0A1E5T1Z5_9BACT</name>
<dbReference type="InterPro" id="IPR051802">
    <property type="entry name" value="YfhM-like"/>
</dbReference>
<comment type="similarity">
    <text evidence="1">Belongs to the protease inhibitor I39 (alpha-2-macroglobulin) family. Bacterial alpha-2-macroglobulin subfamily.</text>
</comment>
<comment type="caution">
    <text evidence="5">The sequence shown here is derived from an EMBL/GenBank/DDBJ whole genome shotgun (WGS) entry which is preliminary data.</text>
</comment>
<dbReference type="InterPro" id="IPR041203">
    <property type="entry name" value="Bact_A2M_MG5"/>
</dbReference>
<evidence type="ECO:0000259" key="4">
    <source>
        <dbReference type="SMART" id="SM01360"/>
    </source>
</evidence>
<evidence type="ECO:0000256" key="1">
    <source>
        <dbReference type="ARBA" id="ARBA00010556"/>
    </source>
</evidence>
<dbReference type="InterPro" id="IPR011625">
    <property type="entry name" value="A2M_N_BRD"/>
</dbReference>
<organism evidence="5 6">
    <name type="scientific">Roseivirga misakiensis</name>
    <dbReference type="NCBI Taxonomy" id="1563681"/>
    <lineage>
        <taxon>Bacteria</taxon>
        <taxon>Pseudomonadati</taxon>
        <taxon>Bacteroidota</taxon>
        <taxon>Cytophagia</taxon>
        <taxon>Cytophagales</taxon>
        <taxon>Roseivirgaceae</taxon>
        <taxon>Roseivirga</taxon>
    </lineage>
</organism>
<evidence type="ECO:0000313" key="5">
    <source>
        <dbReference type="EMBL" id="OEK05379.1"/>
    </source>
</evidence>
<proteinExistence type="inferred from homology"/>
<dbReference type="InterPro" id="IPR011626">
    <property type="entry name" value="Alpha-macroglobulin_TED"/>
</dbReference>
<dbReference type="PANTHER" id="PTHR40094">
    <property type="entry name" value="ALPHA-2-MACROGLOBULIN HOMOLOG"/>
    <property type="match status" value="1"/>
</dbReference>
<dbReference type="RefSeq" id="WP_069836883.1">
    <property type="nucleotide sequence ID" value="NZ_MDGQ01000005.1"/>
</dbReference>
<dbReference type="SMART" id="SM01359">
    <property type="entry name" value="A2M_N_2"/>
    <property type="match status" value="1"/>
</dbReference>
<feature type="domain" description="Alpha-2-macroglobulin bait region" evidence="3">
    <location>
        <begin position="984"/>
        <end position="1126"/>
    </location>
</feature>
<dbReference type="OrthoDB" id="9767116at2"/>